<accession>A0A6A6YMJ5</accession>
<reference evidence="1 3" key="1">
    <citation type="journal article" date="2020" name="Stud. Mycol.">
        <title>101 Dothideomycetes genomes: a test case for predicting lifestyles and emergence of pathogens.</title>
        <authorList>
            <person name="Haridas S."/>
            <person name="Albert R."/>
            <person name="Binder M."/>
            <person name="Bloem J."/>
            <person name="Labutti K."/>
            <person name="Salamov A."/>
            <person name="Andreopoulos B."/>
            <person name="Baker S."/>
            <person name="Barry K."/>
            <person name="Bills G."/>
            <person name="Bluhm B."/>
            <person name="Cannon C."/>
            <person name="Castanera R."/>
            <person name="Culley D."/>
            <person name="Daum C."/>
            <person name="Ezra D."/>
            <person name="Gonzalez J."/>
            <person name="Henrissat B."/>
            <person name="Kuo A."/>
            <person name="Liang C."/>
            <person name="Lipzen A."/>
            <person name="Lutzoni F."/>
            <person name="Magnuson J."/>
            <person name="Mondo S."/>
            <person name="Nolan M."/>
            <person name="Ohm R."/>
            <person name="Pangilinan J."/>
            <person name="Park H.-J."/>
            <person name="Ramirez L."/>
            <person name="Alfaro M."/>
            <person name="Sun H."/>
            <person name="Tritt A."/>
            <person name="Yoshinaga Y."/>
            <person name="Zwiers L.-H."/>
            <person name="Turgeon B."/>
            <person name="Goodwin S."/>
            <person name="Spatafora J."/>
            <person name="Crous P."/>
            <person name="Grigoriev I."/>
        </authorList>
    </citation>
    <scope>NUCLEOTIDE SEQUENCE</scope>
    <source>
        <strain evidence="1 3">CBS 304.34</strain>
    </source>
</reference>
<dbReference type="RefSeq" id="XP_033576743.1">
    <property type="nucleotide sequence ID" value="XM_033728100.1"/>
</dbReference>
<proteinExistence type="predicted"/>
<protein>
    <submittedName>
        <fullName evidence="1 3">Uncharacterized protein</fullName>
    </submittedName>
</protein>
<dbReference type="GeneID" id="54468993"/>
<evidence type="ECO:0000313" key="1">
    <source>
        <dbReference type="EMBL" id="KAF2809779.1"/>
    </source>
</evidence>
<keyword evidence="2" id="KW-1185">Reference proteome</keyword>
<dbReference type="OrthoDB" id="5232280at2759"/>
<evidence type="ECO:0000313" key="3">
    <source>
        <dbReference type="RefSeq" id="XP_033576743.1"/>
    </source>
</evidence>
<organism evidence="1">
    <name type="scientific">Mytilinidion resinicola</name>
    <dbReference type="NCBI Taxonomy" id="574789"/>
    <lineage>
        <taxon>Eukaryota</taxon>
        <taxon>Fungi</taxon>
        <taxon>Dikarya</taxon>
        <taxon>Ascomycota</taxon>
        <taxon>Pezizomycotina</taxon>
        <taxon>Dothideomycetes</taxon>
        <taxon>Pleosporomycetidae</taxon>
        <taxon>Mytilinidiales</taxon>
        <taxon>Mytilinidiaceae</taxon>
        <taxon>Mytilinidion</taxon>
    </lineage>
</organism>
<name>A0A6A6YMJ5_9PEZI</name>
<dbReference type="AlphaFoldDB" id="A0A6A6YMJ5"/>
<dbReference type="EMBL" id="MU003701">
    <property type="protein sequence ID" value="KAF2809779.1"/>
    <property type="molecule type" value="Genomic_DNA"/>
</dbReference>
<gene>
    <name evidence="1 3" type="ORF">BDZ99DRAFT_571536</name>
</gene>
<evidence type="ECO:0000313" key="2">
    <source>
        <dbReference type="Proteomes" id="UP000504636"/>
    </source>
</evidence>
<reference evidence="3" key="2">
    <citation type="submission" date="2020-04" db="EMBL/GenBank/DDBJ databases">
        <authorList>
            <consortium name="NCBI Genome Project"/>
        </authorList>
    </citation>
    <scope>NUCLEOTIDE SEQUENCE</scope>
    <source>
        <strain evidence="3">CBS 304.34</strain>
    </source>
</reference>
<sequence>MSLSFAAGSLVLSNWGFGAGDIATIAGAGRAAVTWVTNNFKDRGLLDFMKVDAEDLVPRKGLIDPVALHMRWDVRMTLLQNGQTRVIEGPTGPVVENMNIFSWFMTIITSAMDATLQKSSIKEAMSSFLTALFKEHVDELDFLQRELPHHIQGWISAAVVRSIISRARNVWHQLLNQKLRLAGDILKEDVPEIVRFLVWLAGAKKQKDCKRFETTSSDVFAFAIILKSIGLDMIDTIRETEDEVDSMESRLVVKFTPDAIGTGSTSDEEARSVLSHQRQRFVMRIPLQCMEECVSIWPGTADQNNQRRLLFEEGVAASGTLSVTANQSSSTKRGPCPSFILSDETYSNVGRTDSAVYRIVSDCFPIPTPAVINAINGILKQSPALQDRESEGIFRRLDQNPESLSKVQVFVLGYYYGMLRIFIDDSKLSIQEGYGSWKWFDARLLRWVRMFLSEHSDPIEHSPGKKILGQEGILKLLGLLFVGAEEDQLRAVDQSTVGIHGKISVVTNSLLGFINFKSSAMHFCLLDTDPTAIPSNARGIISSGVQGSNIRKPLMLSDDHLQDIDKVDCKIIGEDFTSHIEPDWENDVQQCQVVFRYKGRLVGRMAPSSLEVSTKITTKERPQMSQGPLPSTKVYVAELERLVNNCPQPDFGSAEFNPYQPPILIPTPNLAKARTFLLAHYCMTGYYRVELVDPWLEIGWDPERNGQNGSHLPIILYWDLSNFPNEVLGTGKFIILA</sequence>
<reference evidence="3" key="3">
    <citation type="submission" date="2025-04" db="UniProtKB">
        <authorList>
            <consortium name="RefSeq"/>
        </authorList>
    </citation>
    <scope>IDENTIFICATION</scope>
    <source>
        <strain evidence="3">CBS 304.34</strain>
    </source>
</reference>
<dbReference type="Proteomes" id="UP000504636">
    <property type="component" value="Unplaced"/>
</dbReference>